<keyword evidence="5 11" id="KW-0808">Transferase</keyword>
<feature type="domain" description="DNA-directed RNA polymerase RpoA/D/Rpb3-type" evidence="12">
    <location>
        <begin position="18"/>
        <end position="229"/>
    </location>
</feature>
<dbReference type="Gene3D" id="1.10.150.20">
    <property type="entry name" value="5' to 3' exonuclease, C-terminal subdomain"/>
    <property type="match status" value="1"/>
</dbReference>
<dbReference type="SUPFAM" id="SSF56553">
    <property type="entry name" value="Insert subdomain of RNA polymerase alpha subunit"/>
    <property type="match status" value="1"/>
</dbReference>
<evidence type="ECO:0000256" key="9">
    <source>
        <dbReference type="ARBA" id="ARBA00033070"/>
    </source>
</evidence>
<dbReference type="InterPro" id="IPR011260">
    <property type="entry name" value="RNAP_asu_C"/>
</dbReference>
<feature type="region of interest" description="Alpha C-terminal domain (alpha-CTD)" evidence="11">
    <location>
        <begin position="249"/>
        <end position="316"/>
    </location>
</feature>
<dbReference type="FunFam" id="2.170.120.12:FF:000001">
    <property type="entry name" value="DNA-directed RNA polymerase subunit alpha"/>
    <property type="match status" value="1"/>
</dbReference>
<comment type="domain">
    <text evidence="11">The N-terminal domain is essential for RNAP assembly and basal transcription, whereas the C-terminal domain is involved in interaction with transcriptional regulators and with upstream promoter elements.</text>
</comment>
<dbReference type="AlphaFoldDB" id="A0A5C4TKD6"/>
<dbReference type="NCBIfam" id="NF003515">
    <property type="entry name" value="PRK05182.2-1"/>
    <property type="match status" value="1"/>
</dbReference>
<comment type="catalytic activity">
    <reaction evidence="10 11">
        <text>RNA(n) + a ribonucleoside 5'-triphosphate = RNA(n+1) + diphosphate</text>
        <dbReference type="Rhea" id="RHEA:21248"/>
        <dbReference type="Rhea" id="RHEA-COMP:14527"/>
        <dbReference type="Rhea" id="RHEA-COMP:17342"/>
        <dbReference type="ChEBI" id="CHEBI:33019"/>
        <dbReference type="ChEBI" id="CHEBI:61557"/>
        <dbReference type="ChEBI" id="CHEBI:140395"/>
        <dbReference type="EC" id="2.7.7.6"/>
    </reaction>
</comment>
<evidence type="ECO:0000259" key="12">
    <source>
        <dbReference type="SMART" id="SM00662"/>
    </source>
</evidence>
<evidence type="ECO:0000256" key="5">
    <source>
        <dbReference type="ARBA" id="ARBA00022679"/>
    </source>
</evidence>
<keyword evidence="6 11" id="KW-0548">Nucleotidyltransferase</keyword>
<name>A0A5C4TKD6_FRUSA</name>
<dbReference type="GO" id="GO:0003677">
    <property type="term" value="F:DNA binding"/>
    <property type="evidence" value="ECO:0007669"/>
    <property type="project" value="UniProtKB-UniRule"/>
</dbReference>
<dbReference type="SUPFAM" id="SSF47789">
    <property type="entry name" value="C-terminal domain of RNA polymerase alpha subunit"/>
    <property type="match status" value="1"/>
</dbReference>
<evidence type="ECO:0000256" key="7">
    <source>
        <dbReference type="ARBA" id="ARBA00023163"/>
    </source>
</evidence>
<dbReference type="InterPro" id="IPR036603">
    <property type="entry name" value="RBP11-like"/>
</dbReference>
<dbReference type="SUPFAM" id="SSF55257">
    <property type="entry name" value="RBP11-like subunits of RNA polymerase"/>
    <property type="match status" value="1"/>
</dbReference>
<dbReference type="GeneID" id="93161014"/>
<dbReference type="GO" id="GO:0046983">
    <property type="term" value="F:protein dimerization activity"/>
    <property type="evidence" value="ECO:0007669"/>
    <property type="project" value="InterPro"/>
</dbReference>
<evidence type="ECO:0000256" key="8">
    <source>
        <dbReference type="ARBA" id="ARBA00032524"/>
    </source>
</evidence>
<evidence type="ECO:0000256" key="11">
    <source>
        <dbReference type="HAMAP-Rule" id="MF_00059"/>
    </source>
</evidence>
<comment type="caution">
    <text evidence="13">The sequence shown here is derived from an EMBL/GenBank/DDBJ whole genome shotgun (WGS) entry which is preliminary data.</text>
</comment>
<dbReference type="Pfam" id="PF03118">
    <property type="entry name" value="RNA_pol_A_CTD"/>
    <property type="match status" value="1"/>
</dbReference>
<dbReference type="OMA" id="PIKNVKY"/>
<evidence type="ECO:0000256" key="2">
    <source>
        <dbReference type="ARBA" id="ARBA00012418"/>
    </source>
</evidence>
<dbReference type="InterPro" id="IPR036643">
    <property type="entry name" value="RNApol_insert_sf"/>
</dbReference>
<evidence type="ECO:0000256" key="6">
    <source>
        <dbReference type="ARBA" id="ARBA00022695"/>
    </source>
</evidence>
<dbReference type="InterPro" id="IPR011773">
    <property type="entry name" value="DNA-dir_RpoA"/>
</dbReference>
<dbReference type="NCBIfam" id="TIGR02027">
    <property type="entry name" value="rpoA"/>
    <property type="match status" value="1"/>
</dbReference>
<sequence>MIEFEKPNIHKIEETNNYGEVVVEPLERGYGTTLGNSLRRILLASLPGAAVTSVQIDGVLHEFSTVKGVTEDVTKIILNLKKLKLKIDSEDNDTHTLSINVTGPADVTAADITTDSETTILNPDLHIATVAEGATLHMTMTANKGRGFVSAEENKARNDDMPIGVLPIDSIYTPIERVNYQVEDTRVGQRDDFDKLTLDVWTNGSISPSDAISLAAKILSQHLDMFVDLTDRAQKANVMVEKEETHKEKMLEMSIEELDLSVRSYNCLKRAGINTVQELTDKSMADMMEVRNLGRKSLEEIENKIDALGLSFRKED</sequence>
<accession>A0A5C4TKD6</accession>
<dbReference type="HAMAP" id="MF_00059">
    <property type="entry name" value="RNApol_bact_RpoA"/>
    <property type="match status" value="1"/>
</dbReference>
<evidence type="ECO:0000313" key="14">
    <source>
        <dbReference type="Proteomes" id="UP000313312"/>
    </source>
</evidence>
<evidence type="ECO:0000313" key="13">
    <source>
        <dbReference type="EMBL" id="TNK90638.1"/>
    </source>
</evidence>
<dbReference type="GO" id="GO:0003899">
    <property type="term" value="F:DNA-directed RNA polymerase activity"/>
    <property type="evidence" value="ECO:0007669"/>
    <property type="project" value="UniProtKB-UniRule"/>
</dbReference>
<feature type="region of interest" description="Alpha N-terminal domain (alpha-NTD)" evidence="11">
    <location>
        <begin position="1"/>
        <end position="230"/>
    </location>
</feature>
<gene>
    <name evidence="11" type="primary">rpoA</name>
    <name evidence="13" type="ORF">DID87_02955</name>
</gene>
<reference evidence="13 14" key="1">
    <citation type="submission" date="2018-05" db="EMBL/GenBank/DDBJ databases">
        <title>Lactobacillus sanfranciscensis Ah4 draft denome sequence.</title>
        <authorList>
            <person name="Zhang G."/>
        </authorList>
    </citation>
    <scope>NUCLEOTIDE SEQUENCE [LARGE SCALE GENOMIC DNA]</scope>
    <source>
        <strain evidence="13 14">Ah4</strain>
    </source>
</reference>
<protein>
    <recommendedName>
        <fullName evidence="3 11">DNA-directed RNA polymerase subunit alpha</fullName>
        <shortName evidence="11">RNAP subunit alpha</shortName>
        <ecNumber evidence="2 11">2.7.7.6</ecNumber>
    </recommendedName>
    <alternativeName>
        <fullName evidence="9 11">RNA polymerase subunit alpha</fullName>
    </alternativeName>
    <alternativeName>
        <fullName evidence="8 11">Transcriptase subunit alpha</fullName>
    </alternativeName>
</protein>
<dbReference type="GO" id="GO:0006351">
    <property type="term" value="P:DNA-templated transcription"/>
    <property type="evidence" value="ECO:0007669"/>
    <property type="project" value="UniProtKB-UniRule"/>
</dbReference>
<dbReference type="Proteomes" id="UP000313312">
    <property type="component" value="Unassembled WGS sequence"/>
</dbReference>
<comment type="similarity">
    <text evidence="1 11">Belongs to the RNA polymerase alpha chain family.</text>
</comment>
<evidence type="ECO:0000256" key="1">
    <source>
        <dbReference type="ARBA" id="ARBA00007123"/>
    </source>
</evidence>
<dbReference type="EC" id="2.7.7.6" evidence="2 11"/>
<dbReference type="EMBL" id="QFCR01000006">
    <property type="protein sequence ID" value="TNK90638.1"/>
    <property type="molecule type" value="Genomic_DNA"/>
</dbReference>
<dbReference type="CDD" id="cd06928">
    <property type="entry name" value="RNAP_alpha_NTD"/>
    <property type="match status" value="1"/>
</dbReference>
<dbReference type="GO" id="GO:0005737">
    <property type="term" value="C:cytoplasm"/>
    <property type="evidence" value="ECO:0007669"/>
    <property type="project" value="UniProtKB-ARBA"/>
</dbReference>
<keyword evidence="7 11" id="KW-0804">Transcription</keyword>
<comment type="subunit">
    <text evidence="11">Homodimer. The RNAP catalytic core consists of 2 alpha, 1 beta, 1 beta' and 1 omega subunit. When a sigma factor is associated with the core the holoenzyme is formed, which can initiate transcription.</text>
</comment>
<dbReference type="InterPro" id="IPR011263">
    <property type="entry name" value="DNA-dir_RNA_pol_RpoA/D/Rpb3"/>
</dbReference>
<dbReference type="NCBIfam" id="NF003519">
    <property type="entry name" value="PRK05182.2-5"/>
    <property type="match status" value="1"/>
</dbReference>
<comment type="function">
    <text evidence="11">DNA-dependent RNA polymerase catalyzes the transcription of DNA into RNA using the four ribonucleoside triphosphates as substrates.</text>
</comment>
<dbReference type="Gene3D" id="3.30.1360.10">
    <property type="entry name" value="RNA polymerase, RBP11-like subunit"/>
    <property type="match status" value="1"/>
</dbReference>
<dbReference type="RefSeq" id="WP_014082352.1">
    <property type="nucleotide sequence ID" value="NZ_CP118925.1"/>
</dbReference>
<dbReference type="Pfam" id="PF01000">
    <property type="entry name" value="RNA_pol_A_bac"/>
    <property type="match status" value="1"/>
</dbReference>
<dbReference type="GO" id="GO:0000428">
    <property type="term" value="C:DNA-directed RNA polymerase complex"/>
    <property type="evidence" value="ECO:0007669"/>
    <property type="project" value="UniProtKB-KW"/>
</dbReference>
<keyword evidence="4 11" id="KW-0240">DNA-directed RNA polymerase</keyword>
<proteinExistence type="inferred from homology"/>
<dbReference type="Gene3D" id="2.170.120.12">
    <property type="entry name" value="DNA-directed RNA polymerase, insert domain"/>
    <property type="match status" value="1"/>
</dbReference>
<organism evidence="13 14">
    <name type="scientific">Fructilactobacillus sanfranciscensis</name>
    <name type="common">Lactobacillus sanfranciscensis</name>
    <dbReference type="NCBI Taxonomy" id="1625"/>
    <lineage>
        <taxon>Bacteria</taxon>
        <taxon>Bacillati</taxon>
        <taxon>Bacillota</taxon>
        <taxon>Bacilli</taxon>
        <taxon>Lactobacillales</taxon>
        <taxon>Lactobacillaceae</taxon>
        <taxon>Fructilactobacillus</taxon>
    </lineage>
</organism>
<dbReference type="SMART" id="SM00662">
    <property type="entry name" value="RPOLD"/>
    <property type="match status" value="1"/>
</dbReference>
<dbReference type="InterPro" id="IPR011262">
    <property type="entry name" value="DNA-dir_RNA_pol_insert"/>
</dbReference>
<evidence type="ECO:0000256" key="3">
    <source>
        <dbReference type="ARBA" id="ARBA00015972"/>
    </source>
</evidence>
<dbReference type="Pfam" id="PF01193">
    <property type="entry name" value="RNA_pol_L"/>
    <property type="match status" value="1"/>
</dbReference>
<evidence type="ECO:0000256" key="4">
    <source>
        <dbReference type="ARBA" id="ARBA00022478"/>
    </source>
</evidence>
<evidence type="ECO:0000256" key="10">
    <source>
        <dbReference type="ARBA" id="ARBA00048552"/>
    </source>
</evidence>
<dbReference type="NCBIfam" id="NF003513">
    <property type="entry name" value="PRK05182.1-2"/>
    <property type="match status" value="1"/>
</dbReference>